<proteinExistence type="predicted"/>
<evidence type="ECO:0008006" key="3">
    <source>
        <dbReference type="Google" id="ProtNLM"/>
    </source>
</evidence>
<dbReference type="Gene3D" id="3.20.20.410">
    <property type="entry name" value="Protein of unknown function UPF0759"/>
    <property type="match status" value="1"/>
</dbReference>
<name>C1CZH6_DEIDV</name>
<gene>
    <name evidence="1" type="ordered locus">Deide_21941</name>
</gene>
<accession>C1CZH6</accession>
<dbReference type="PANTHER" id="PTHR30348:SF14">
    <property type="entry name" value="BLR8050 PROTEIN"/>
    <property type="match status" value="1"/>
</dbReference>
<dbReference type="STRING" id="546414.Deide_21941"/>
<evidence type="ECO:0000313" key="1">
    <source>
        <dbReference type="EMBL" id="ACO47224.2"/>
    </source>
</evidence>
<evidence type="ECO:0000313" key="2">
    <source>
        <dbReference type="Proteomes" id="UP000002208"/>
    </source>
</evidence>
<dbReference type="InterPro" id="IPR002763">
    <property type="entry name" value="DUF72"/>
</dbReference>
<dbReference type="HOGENOM" id="CLU_046519_3_1_0"/>
<dbReference type="PANTHER" id="PTHR30348">
    <property type="entry name" value="UNCHARACTERIZED PROTEIN YECE"/>
    <property type="match status" value="1"/>
</dbReference>
<dbReference type="EMBL" id="CP001114">
    <property type="protein sequence ID" value="ACO47224.2"/>
    <property type="molecule type" value="Genomic_DNA"/>
</dbReference>
<dbReference type="Pfam" id="PF01904">
    <property type="entry name" value="DUF72"/>
    <property type="match status" value="1"/>
</dbReference>
<organism evidence="1 2">
    <name type="scientific">Deinococcus deserti (strain DSM 17065 / CIP 109153 / LMG 22923 / VCD115)</name>
    <dbReference type="NCBI Taxonomy" id="546414"/>
    <lineage>
        <taxon>Bacteria</taxon>
        <taxon>Thermotogati</taxon>
        <taxon>Deinococcota</taxon>
        <taxon>Deinococci</taxon>
        <taxon>Deinococcales</taxon>
        <taxon>Deinococcaceae</taxon>
        <taxon>Deinococcus</taxon>
    </lineage>
</organism>
<keyword evidence="2" id="KW-1185">Reference proteome</keyword>
<dbReference type="SUPFAM" id="SSF117396">
    <property type="entry name" value="TM1631-like"/>
    <property type="match status" value="1"/>
</dbReference>
<dbReference type="KEGG" id="ddr:Deide_21941"/>
<dbReference type="AlphaFoldDB" id="C1CZH6"/>
<dbReference type="Proteomes" id="UP000002208">
    <property type="component" value="Chromosome"/>
</dbReference>
<dbReference type="InterPro" id="IPR036520">
    <property type="entry name" value="UPF0759_sf"/>
</dbReference>
<reference evidence="1 2" key="1">
    <citation type="journal article" date="2009" name="PLoS Genet.">
        <title>Alliance of proteomics and genomics to unravel the specificities of Sahara bacterium Deinococcus deserti.</title>
        <authorList>
            <person name="de Groot A."/>
            <person name="Dulermo R."/>
            <person name="Ortet P."/>
            <person name="Blanchard L."/>
            <person name="Guerin P."/>
            <person name="Fernandez B."/>
            <person name="Vacherie B."/>
            <person name="Dossat C."/>
            <person name="Jolivet E."/>
            <person name="Siguier P."/>
            <person name="Chandler M."/>
            <person name="Barakat M."/>
            <person name="Dedieu A."/>
            <person name="Barbe V."/>
            <person name="Heulin T."/>
            <person name="Sommer S."/>
            <person name="Achouak W."/>
            <person name="Armengaud J."/>
        </authorList>
    </citation>
    <scope>NUCLEOTIDE SEQUENCE [LARGE SCALE GENOMIC DNA]</scope>
    <source>
        <strain evidence="2">DSM 17065 / CIP 109153 / LMG 22923 / VCD115</strain>
    </source>
</reference>
<dbReference type="OrthoDB" id="9780310at2"/>
<sequence length="250" mass="27613">MTQVHVNLGCASWSVASGQTAQFGQGGSVLQRYATRFRAVEINSSFYRPHRQSTYQRWAASVPEDFRFSAKVPKAVTHQARLQDCHDLLSDFVHQTAGLGESLGCLLVQLPPSLTFDEPVAEAFFRDLRLMTPVPVACEPRHGSWFSPAADALLITHRIGRVAADPALTTEASVPGGHSDTVYYRWHGSPRMYFSSYSDQALQTLAQDLQDRLAIRPWVIFDNTAAGAAAENGLKLMELLARDSLTHRGL</sequence>
<dbReference type="eggNOG" id="COG1801">
    <property type="taxonomic scope" value="Bacteria"/>
</dbReference>
<dbReference type="PaxDb" id="546414-Deide_21941"/>
<protein>
    <recommendedName>
        <fullName evidence="3">DUF72 domain-containing protein</fullName>
    </recommendedName>
</protein>